<evidence type="ECO:0000256" key="7">
    <source>
        <dbReference type="ARBA" id="ARBA00022725"/>
    </source>
</evidence>
<feature type="non-terminal residue" evidence="16">
    <location>
        <position position="379"/>
    </location>
</feature>
<dbReference type="PANTHER" id="PTHR48018">
    <property type="entry name" value="OLFACTORY RECEPTOR"/>
    <property type="match status" value="1"/>
</dbReference>
<dbReference type="PROSITE" id="PS00237">
    <property type="entry name" value="G_PROTEIN_RECEP_F1_1"/>
    <property type="match status" value="1"/>
</dbReference>
<dbReference type="GO" id="GO:0005886">
    <property type="term" value="C:plasma membrane"/>
    <property type="evidence" value="ECO:0007669"/>
    <property type="project" value="UniProtKB-SubCell"/>
</dbReference>
<proteinExistence type="inferred from homology"/>
<dbReference type="PROSITE" id="PS50262">
    <property type="entry name" value="G_PROTEIN_RECEP_F1_2"/>
    <property type="match status" value="1"/>
</dbReference>
<keyword evidence="4" id="KW-1003">Cell membrane</keyword>
<evidence type="ECO:0000256" key="12">
    <source>
        <dbReference type="ARBA" id="ARBA00023180"/>
    </source>
</evidence>
<feature type="transmembrane region" description="Helical" evidence="14">
    <location>
        <begin position="162"/>
        <end position="185"/>
    </location>
</feature>
<dbReference type="AlphaFoldDB" id="A0AAW0GWA2"/>
<dbReference type="SUPFAM" id="SSF81321">
    <property type="entry name" value="Family A G protein-coupled receptor-like"/>
    <property type="match status" value="3"/>
</dbReference>
<keyword evidence="7" id="KW-0552">Olfaction</keyword>
<feature type="transmembrane region" description="Helical" evidence="14">
    <location>
        <begin position="32"/>
        <end position="56"/>
    </location>
</feature>
<dbReference type="GO" id="GO:0004930">
    <property type="term" value="F:G protein-coupled receptor activity"/>
    <property type="evidence" value="ECO:0007669"/>
    <property type="project" value="UniProtKB-KW"/>
</dbReference>
<dbReference type="Gene3D" id="1.20.1070.10">
    <property type="entry name" value="Rhodopsin 7-helix transmembrane proteins"/>
    <property type="match status" value="2"/>
</dbReference>
<organism evidence="16 17">
    <name type="scientific">Myodes glareolus</name>
    <name type="common">Bank vole</name>
    <name type="synonym">Clethrionomys glareolus</name>
    <dbReference type="NCBI Taxonomy" id="447135"/>
    <lineage>
        <taxon>Eukaryota</taxon>
        <taxon>Metazoa</taxon>
        <taxon>Chordata</taxon>
        <taxon>Craniata</taxon>
        <taxon>Vertebrata</taxon>
        <taxon>Euteleostomi</taxon>
        <taxon>Mammalia</taxon>
        <taxon>Eutheria</taxon>
        <taxon>Euarchontoglires</taxon>
        <taxon>Glires</taxon>
        <taxon>Rodentia</taxon>
        <taxon>Myomorpha</taxon>
        <taxon>Muroidea</taxon>
        <taxon>Cricetidae</taxon>
        <taxon>Arvicolinae</taxon>
        <taxon>Myodes</taxon>
    </lineage>
</organism>
<keyword evidence="5" id="KW-0716">Sensory transduction</keyword>
<feature type="transmembrane region" description="Helical" evidence="14">
    <location>
        <begin position="205"/>
        <end position="227"/>
    </location>
</feature>
<keyword evidence="12" id="KW-0325">Glycoprotein</keyword>
<feature type="transmembrane region" description="Helical" evidence="14">
    <location>
        <begin position="122"/>
        <end position="141"/>
    </location>
</feature>
<dbReference type="Proteomes" id="UP001488838">
    <property type="component" value="Unassembled WGS sequence"/>
</dbReference>
<evidence type="ECO:0000256" key="6">
    <source>
        <dbReference type="ARBA" id="ARBA00022692"/>
    </source>
</evidence>
<protein>
    <recommendedName>
        <fullName evidence="15">G-protein coupled receptors family 1 profile domain-containing protein</fullName>
    </recommendedName>
</protein>
<reference evidence="16 17" key="1">
    <citation type="journal article" date="2023" name="bioRxiv">
        <title>Conserved and derived expression patterns and positive selection on dental genes reveal complex evolutionary context of ever-growing rodent molars.</title>
        <authorList>
            <person name="Calamari Z.T."/>
            <person name="Song A."/>
            <person name="Cohen E."/>
            <person name="Akter M."/>
            <person name="Roy R.D."/>
            <person name="Hallikas O."/>
            <person name="Christensen M.M."/>
            <person name="Li P."/>
            <person name="Marangoni P."/>
            <person name="Jernvall J."/>
            <person name="Klein O.D."/>
        </authorList>
    </citation>
    <scope>NUCLEOTIDE SEQUENCE [LARGE SCALE GENOMIC DNA]</scope>
    <source>
        <strain evidence="16">V071</strain>
    </source>
</reference>
<dbReference type="FunFam" id="1.10.1220.70:FF:000001">
    <property type="entry name" value="Olfactory receptor"/>
    <property type="match status" value="1"/>
</dbReference>
<comment type="subcellular location">
    <subcellularLocation>
        <location evidence="2">Cell membrane</location>
        <topology evidence="2">Multi-pass membrane protein</topology>
    </subcellularLocation>
</comment>
<dbReference type="GO" id="GO:0004984">
    <property type="term" value="F:olfactory receptor activity"/>
    <property type="evidence" value="ECO:0007669"/>
    <property type="project" value="InterPro"/>
</dbReference>
<dbReference type="InterPro" id="IPR000276">
    <property type="entry name" value="GPCR_Rhodpsn"/>
</dbReference>
<dbReference type="PRINTS" id="PR00245">
    <property type="entry name" value="OLFACTORYR"/>
</dbReference>
<feature type="domain" description="G-protein coupled receptors family 1 profile" evidence="15">
    <location>
        <begin position="144"/>
        <end position="379"/>
    </location>
</feature>
<evidence type="ECO:0000256" key="13">
    <source>
        <dbReference type="ARBA" id="ARBA00023224"/>
    </source>
</evidence>
<comment type="similarity">
    <text evidence="3">Belongs to the G-protein coupled receptor 1 family.</text>
</comment>
<dbReference type="EMBL" id="JBBHLL010002172">
    <property type="protein sequence ID" value="KAK7795534.1"/>
    <property type="molecule type" value="Genomic_DNA"/>
</dbReference>
<keyword evidence="6 14" id="KW-0812">Transmembrane</keyword>
<feature type="transmembrane region" description="Helical" evidence="14">
    <location>
        <begin position="303"/>
        <end position="328"/>
    </location>
</feature>
<comment type="caution">
    <text evidence="16">The sequence shown here is derived from an EMBL/GenBank/DDBJ whole genome shotgun (WGS) entry which is preliminary data.</text>
</comment>
<keyword evidence="13" id="KW-0807">Transducer</keyword>
<evidence type="ECO:0000256" key="11">
    <source>
        <dbReference type="ARBA" id="ARBA00023170"/>
    </source>
</evidence>
<accession>A0AAW0GWA2</accession>
<dbReference type="FunFam" id="1.20.1070.10:FF:000003">
    <property type="entry name" value="Olfactory receptor"/>
    <property type="match status" value="1"/>
</dbReference>
<keyword evidence="9" id="KW-0297">G-protein coupled receptor</keyword>
<evidence type="ECO:0000256" key="4">
    <source>
        <dbReference type="ARBA" id="ARBA00022475"/>
    </source>
</evidence>
<feature type="non-terminal residue" evidence="16">
    <location>
        <position position="1"/>
    </location>
</feature>
<evidence type="ECO:0000256" key="3">
    <source>
        <dbReference type="ARBA" id="ARBA00010663"/>
    </source>
</evidence>
<evidence type="ECO:0000256" key="8">
    <source>
        <dbReference type="ARBA" id="ARBA00022989"/>
    </source>
</evidence>
<feature type="transmembrane region" description="Helical" evidence="14">
    <location>
        <begin position="247"/>
        <end position="265"/>
    </location>
</feature>
<keyword evidence="8 14" id="KW-1133">Transmembrane helix</keyword>
<keyword evidence="10 14" id="KW-0472">Membrane</keyword>
<dbReference type="Pfam" id="PF13853">
    <property type="entry name" value="7tm_4"/>
    <property type="match status" value="2"/>
</dbReference>
<evidence type="ECO:0000256" key="9">
    <source>
        <dbReference type="ARBA" id="ARBA00023040"/>
    </source>
</evidence>
<evidence type="ECO:0000256" key="2">
    <source>
        <dbReference type="ARBA" id="ARBA00004651"/>
    </source>
</evidence>
<keyword evidence="11" id="KW-0675">Receptor</keyword>
<dbReference type="InterPro" id="IPR000725">
    <property type="entry name" value="Olfact_rcpt"/>
</dbReference>
<evidence type="ECO:0000313" key="17">
    <source>
        <dbReference type="Proteomes" id="UP001488838"/>
    </source>
</evidence>
<name>A0AAW0GWA2_MYOGA</name>
<dbReference type="InterPro" id="IPR017452">
    <property type="entry name" value="GPCR_Rhodpsn_7TM"/>
</dbReference>
<sequence length="379" mass="42460">DRRRTKIMDNGNCSSLPEFLLLGITTNTDMKVVIFTMFLTVYLAILLTNVGMIILIRMDSQLQTPIWAQDVDGHLKIHSAEGKFKAFSTCTSHLTAVAIFQGTLLFTYFQPSSSYSLDQDKLTSLFYTLVIPMLNPLIYSLRKRDVKEALQKLRNKRIDAQLHTPMYFFLSHLSFSDLCSSTAIGPKMLLDLLSKKASISFLGCAVQFFTFCIFIDAECVLLAVMAFDRYKAISKPLLYSVDMSSRVCFQLLTGVYAVALTDALVHTTLTFHLCFCGSNKINHFFCDIPPVLVLSCSDTQVNVLVIFTVFGFIELSTISGVLVSYCYIISSVLKISSASGRLKAFSTCTSHLTAVAIFQGTMLFMYFRPRSSYSLDQDK</sequence>
<evidence type="ECO:0000259" key="15">
    <source>
        <dbReference type="PROSITE" id="PS50262"/>
    </source>
</evidence>
<evidence type="ECO:0000313" key="16">
    <source>
        <dbReference type="EMBL" id="KAK7795534.1"/>
    </source>
</evidence>
<gene>
    <name evidence="16" type="ORF">U0070_002065</name>
</gene>
<evidence type="ECO:0000256" key="14">
    <source>
        <dbReference type="SAM" id="Phobius"/>
    </source>
</evidence>
<evidence type="ECO:0000256" key="1">
    <source>
        <dbReference type="ARBA" id="ARBA00002936"/>
    </source>
</evidence>
<comment type="function">
    <text evidence="1">Odorant receptor.</text>
</comment>
<evidence type="ECO:0000256" key="10">
    <source>
        <dbReference type="ARBA" id="ARBA00023136"/>
    </source>
</evidence>
<feature type="transmembrane region" description="Helical" evidence="14">
    <location>
        <begin position="349"/>
        <end position="367"/>
    </location>
</feature>
<evidence type="ECO:0000256" key="5">
    <source>
        <dbReference type="ARBA" id="ARBA00022606"/>
    </source>
</evidence>
<keyword evidence="17" id="KW-1185">Reference proteome</keyword>